<reference evidence="3" key="2">
    <citation type="submission" date="2021-02" db="EMBL/GenBank/DDBJ databases">
        <title>Aspergillus puulaauensis MK2 genome sequence.</title>
        <authorList>
            <person name="Futagami T."/>
            <person name="Mori K."/>
            <person name="Kadooka C."/>
            <person name="Tanaka T."/>
        </authorList>
    </citation>
    <scope>NUCLEOTIDE SEQUENCE</scope>
    <source>
        <strain evidence="3">MK2</strain>
    </source>
</reference>
<keyword evidence="4" id="KW-1185">Reference proteome</keyword>
<organism evidence="3 4">
    <name type="scientific">Aspergillus puulaauensis</name>
    <dbReference type="NCBI Taxonomy" id="1220207"/>
    <lineage>
        <taxon>Eukaryota</taxon>
        <taxon>Fungi</taxon>
        <taxon>Dikarya</taxon>
        <taxon>Ascomycota</taxon>
        <taxon>Pezizomycotina</taxon>
        <taxon>Eurotiomycetes</taxon>
        <taxon>Eurotiomycetidae</taxon>
        <taxon>Eurotiales</taxon>
        <taxon>Aspergillaceae</taxon>
        <taxon>Aspergillus</taxon>
    </lineage>
</organism>
<accession>A0A7R8ANM1</accession>
<evidence type="ECO:0000256" key="1">
    <source>
        <dbReference type="SAM" id="Coils"/>
    </source>
</evidence>
<name>A0A7R8ANM1_9EURO</name>
<feature type="compositionally biased region" description="Basic and acidic residues" evidence="2">
    <location>
        <begin position="62"/>
        <end position="83"/>
    </location>
</feature>
<keyword evidence="1" id="KW-0175">Coiled coil</keyword>
<evidence type="ECO:0000313" key="4">
    <source>
        <dbReference type="Proteomes" id="UP000654913"/>
    </source>
</evidence>
<feature type="region of interest" description="Disordered" evidence="2">
    <location>
        <begin position="32"/>
        <end position="94"/>
    </location>
</feature>
<protein>
    <submittedName>
        <fullName evidence="3">Uncharacterized protein</fullName>
    </submittedName>
</protein>
<dbReference type="EMBL" id="AP024446">
    <property type="protein sequence ID" value="BCS23755.1"/>
    <property type="molecule type" value="Genomic_DNA"/>
</dbReference>
<feature type="coiled-coil region" evidence="1">
    <location>
        <begin position="111"/>
        <end position="182"/>
    </location>
</feature>
<dbReference type="Proteomes" id="UP000654913">
    <property type="component" value="Chromosome 4"/>
</dbReference>
<dbReference type="AlphaFoldDB" id="A0A7R8ANM1"/>
<dbReference type="OrthoDB" id="4491582at2759"/>
<sequence>MPKDKHGNADTSALVEVVVPAPTRGMMGWAMLGPGETLTPHKSWGGSEIKQQNILSRSRKRPERDSASRGPEREPESKRRASEKNSSSRQHIEADMRREITRLGIQNDLYALAESEETRRLQAEVKRLENVKADLNKTVNRLMSSAAQLTSGEPGTDKDSLLRNKEAVIQEQINVIKDLERTLSKCFEQEAIRSKVRDIDLATSATSIGDAMTAIKLGIVSTADLLSSCIHPPNKIPRRSVVGSNIRDLLQITGNDNKALRLMPDLAFRAILFRIVCGHILCSEMWAVFHTGGFMLRAYQRAIQHACIEFAETFHKAALLHMVGHDTQFETCFLAAHAKELQQYTIQMLEPLLDPAKVEKTKADLRRVMDHLFLQAFSFRAQCLPPDGVRYEVIQFKPGEPFNHDTMEAHDVTGNRYQLSGLVEGTRRRIKLCVHGMVVAHRFQDSQVEGLQKMKAIGESFIASEVTGSNGVTGGDIVTEKAIVILD</sequence>
<dbReference type="KEGG" id="apuu:APUU_40199S"/>
<reference evidence="3" key="1">
    <citation type="submission" date="2021-01" db="EMBL/GenBank/DDBJ databases">
        <authorList>
            <consortium name="Aspergillus puulaauensis MK2 genome sequencing consortium"/>
            <person name="Kazuki M."/>
            <person name="Futagami T."/>
        </authorList>
    </citation>
    <scope>NUCLEOTIDE SEQUENCE</scope>
    <source>
        <strain evidence="3">MK2</strain>
    </source>
</reference>
<evidence type="ECO:0000313" key="3">
    <source>
        <dbReference type="EMBL" id="BCS23755.1"/>
    </source>
</evidence>
<dbReference type="GeneID" id="64973760"/>
<gene>
    <name evidence="3" type="ORF">APUU_40199S</name>
</gene>
<dbReference type="RefSeq" id="XP_041555949.1">
    <property type="nucleotide sequence ID" value="XM_041703244.1"/>
</dbReference>
<evidence type="ECO:0000256" key="2">
    <source>
        <dbReference type="SAM" id="MobiDB-lite"/>
    </source>
</evidence>
<proteinExistence type="predicted"/>